<feature type="chain" id="PRO_5040774231" description="Lipoprotein" evidence="1">
    <location>
        <begin position="32"/>
        <end position="139"/>
    </location>
</feature>
<comment type="caution">
    <text evidence="2">The sequence shown here is derived from an EMBL/GenBank/DDBJ whole genome shotgun (WGS) entry which is preliminary data.</text>
</comment>
<organism evidence="2 3">
    <name type="scientific">Bacillus cereus VD154</name>
    <dbReference type="NCBI Taxonomy" id="1053238"/>
    <lineage>
        <taxon>Bacteria</taxon>
        <taxon>Bacillati</taxon>
        <taxon>Bacillota</taxon>
        <taxon>Bacilli</taxon>
        <taxon>Bacillales</taxon>
        <taxon>Bacillaceae</taxon>
        <taxon>Bacillus</taxon>
        <taxon>Bacillus cereus group</taxon>
    </lineage>
</organism>
<keyword evidence="1" id="KW-0732">Signal</keyword>
<evidence type="ECO:0000313" key="3">
    <source>
        <dbReference type="Proteomes" id="UP000006967"/>
    </source>
</evidence>
<evidence type="ECO:0000313" key="2">
    <source>
        <dbReference type="EMBL" id="EJR74046.1"/>
    </source>
</evidence>
<feature type="signal peptide" evidence="1">
    <location>
        <begin position="1"/>
        <end position="31"/>
    </location>
</feature>
<evidence type="ECO:0000256" key="1">
    <source>
        <dbReference type="SAM" id="SignalP"/>
    </source>
</evidence>
<proteinExistence type="predicted"/>
<accession>A0A9W5L155</accession>
<evidence type="ECO:0008006" key="4">
    <source>
        <dbReference type="Google" id="ProtNLM"/>
    </source>
</evidence>
<reference evidence="2 3" key="1">
    <citation type="submission" date="2012-04" db="EMBL/GenBank/DDBJ databases">
        <title>The Genome Sequence of Bacillus cereus VD154.</title>
        <authorList>
            <consortium name="The Broad Institute Genome Sequencing Platform"/>
            <consortium name="The Broad Institute Genome Sequencing Center for Infectious Disease"/>
            <person name="Feldgarden M."/>
            <person name="Van der Auwera G.A."/>
            <person name="Mahillon J."/>
            <person name="Duprez V."/>
            <person name="Timmery S."/>
            <person name="Mattelet C."/>
            <person name="Dierick K."/>
            <person name="Sun M."/>
            <person name="Yu Z."/>
            <person name="Zhu L."/>
            <person name="Hu X."/>
            <person name="Shank E.B."/>
            <person name="Swiecicka I."/>
            <person name="Hansen B.M."/>
            <person name="Andrup L."/>
            <person name="Young S.K."/>
            <person name="Zeng Q."/>
            <person name="Gargeya S."/>
            <person name="Fitzgerald M."/>
            <person name="Haas B."/>
            <person name="Abouelleil A."/>
            <person name="Alvarado L."/>
            <person name="Arachchi H.M."/>
            <person name="Berlin A."/>
            <person name="Chapman S.B."/>
            <person name="Goldberg J."/>
            <person name="Griggs A."/>
            <person name="Gujja S."/>
            <person name="Hansen M."/>
            <person name="Howarth C."/>
            <person name="Imamovic A."/>
            <person name="Larimer J."/>
            <person name="McCowen C."/>
            <person name="Montmayeur A."/>
            <person name="Murphy C."/>
            <person name="Neiman D."/>
            <person name="Pearson M."/>
            <person name="Priest M."/>
            <person name="Roberts A."/>
            <person name="Saif S."/>
            <person name="Shea T."/>
            <person name="Sisk P."/>
            <person name="Sykes S."/>
            <person name="Wortman J."/>
            <person name="Nusbaum C."/>
            <person name="Birren B."/>
        </authorList>
    </citation>
    <scope>NUCLEOTIDE SEQUENCE [LARGE SCALE GENOMIC DNA]</scope>
    <source>
        <strain evidence="2 3">VD154</strain>
    </source>
</reference>
<name>A0A9W5L155_BACCE</name>
<protein>
    <recommendedName>
        <fullName evidence="4">Lipoprotein</fullName>
    </recommendedName>
</protein>
<dbReference type="EMBL" id="AHFG01000021">
    <property type="protein sequence ID" value="EJR74046.1"/>
    <property type="molecule type" value="Genomic_DNA"/>
</dbReference>
<gene>
    <name evidence="2" type="ORF">IK5_02087</name>
</gene>
<dbReference type="Proteomes" id="UP000006967">
    <property type="component" value="Unassembled WGS sequence"/>
</dbReference>
<sequence length="139" mass="15685">MELFEYYKKRGISMKSLRLFMILTLVVLLSACNTATQVTKVQKNGETTLKIGSLQGYYDVQTLKAEKGNVEIPYEAAVEEGTILLQVTKDDKVIYEEEITSQKEGLLSFEASKSGSYDLIVRVKGEKEKAKEIQIHTKL</sequence>
<dbReference type="AlphaFoldDB" id="A0A9W5L155"/>